<name>A0A1B2HT90_9PSEU</name>
<organism evidence="1 2">
    <name type="scientific">Lentzea guizhouensis</name>
    <dbReference type="NCBI Taxonomy" id="1586287"/>
    <lineage>
        <taxon>Bacteria</taxon>
        <taxon>Bacillati</taxon>
        <taxon>Actinomycetota</taxon>
        <taxon>Actinomycetes</taxon>
        <taxon>Pseudonocardiales</taxon>
        <taxon>Pseudonocardiaceae</taxon>
        <taxon>Lentzea</taxon>
    </lineage>
</organism>
<sequence length="117" mass="12892">MVEQWCLGRLRPFLTAVPTTPRRFEIYHASLREVLTAATPAPTEEEQAWSGVLGLAVIAANNRIADYCLTSTDGYALRHLPGHLLLADRVGELDALLGRRWRTTTSRPACPGNCTTC</sequence>
<accession>A0A1B2HT90</accession>
<protein>
    <submittedName>
        <fullName evidence="1">Uncharacterized protein</fullName>
    </submittedName>
</protein>
<evidence type="ECO:0000313" key="1">
    <source>
        <dbReference type="EMBL" id="ANZ40923.1"/>
    </source>
</evidence>
<dbReference type="STRING" id="1586287.BBK82_38010"/>
<dbReference type="EMBL" id="CP016793">
    <property type="protein sequence ID" value="ANZ40923.1"/>
    <property type="molecule type" value="Genomic_DNA"/>
</dbReference>
<dbReference type="Proteomes" id="UP000093053">
    <property type="component" value="Chromosome"/>
</dbReference>
<dbReference type="AlphaFoldDB" id="A0A1B2HT90"/>
<proteinExistence type="predicted"/>
<dbReference type="KEGG" id="led:BBK82_38010"/>
<dbReference type="RefSeq" id="WP_065919260.1">
    <property type="nucleotide sequence ID" value="NZ_CP016793.1"/>
</dbReference>
<dbReference type="OrthoDB" id="3369601at2"/>
<gene>
    <name evidence="1" type="ORF">BBK82_38010</name>
</gene>
<reference evidence="1 2" key="1">
    <citation type="submission" date="2016-07" db="EMBL/GenBank/DDBJ databases">
        <title>Complete genome sequence of the Lentzea guizhouensis DHS C013.</title>
        <authorList>
            <person name="Cao C."/>
        </authorList>
    </citation>
    <scope>NUCLEOTIDE SEQUENCE [LARGE SCALE GENOMIC DNA]</scope>
    <source>
        <strain evidence="1 2">DHS C013</strain>
    </source>
</reference>
<evidence type="ECO:0000313" key="2">
    <source>
        <dbReference type="Proteomes" id="UP000093053"/>
    </source>
</evidence>
<keyword evidence="2" id="KW-1185">Reference proteome</keyword>